<protein>
    <recommendedName>
        <fullName evidence="2">VOC domain-containing protein</fullName>
    </recommendedName>
</protein>
<evidence type="ECO:0000313" key="4">
    <source>
        <dbReference type="Proteomes" id="UP000800035"/>
    </source>
</evidence>
<feature type="compositionally biased region" description="Polar residues" evidence="1">
    <location>
        <begin position="150"/>
        <end position="160"/>
    </location>
</feature>
<dbReference type="PROSITE" id="PS51819">
    <property type="entry name" value="VOC"/>
    <property type="match status" value="1"/>
</dbReference>
<feature type="compositionally biased region" description="Basic and acidic residues" evidence="1">
    <location>
        <begin position="416"/>
        <end position="425"/>
    </location>
</feature>
<feature type="region of interest" description="Disordered" evidence="1">
    <location>
        <begin position="277"/>
        <end position="298"/>
    </location>
</feature>
<feature type="compositionally biased region" description="Basic residues" evidence="1">
    <location>
        <begin position="600"/>
        <end position="612"/>
    </location>
</feature>
<reference evidence="3" key="1">
    <citation type="journal article" date="2020" name="Stud. Mycol.">
        <title>101 Dothideomycetes genomes: a test case for predicting lifestyles and emergence of pathogens.</title>
        <authorList>
            <person name="Haridas S."/>
            <person name="Albert R."/>
            <person name="Binder M."/>
            <person name="Bloem J."/>
            <person name="Labutti K."/>
            <person name="Salamov A."/>
            <person name="Andreopoulos B."/>
            <person name="Baker S."/>
            <person name="Barry K."/>
            <person name="Bills G."/>
            <person name="Bluhm B."/>
            <person name="Cannon C."/>
            <person name="Castanera R."/>
            <person name="Culley D."/>
            <person name="Daum C."/>
            <person name="Ezra D."/>
            <person name="Gonzalez J."/>
            <person name="Henrissat B."/>
            <person name="Kuo A."/>
            <person name="Liang C."/>
            <person name="Lipzen A."/>
            <person name="Lutzoni F."/>
            <person name="Magnuson J."/>
            <person name="Mondo S."/>
            <person name="Nolan M."/>
            <person name="Ohm R."/>
            <person name="Pangilinan J."/>
            <person name="Park H.-J."/>
            <person name="Ramirez L."/>
            <person name="Alfaro M."/>
            <person name="Sun H."/>
            <person name="Tritt A."/>
            <person name="Yoshinaga Y."/>
            <person name="Zwiers L.-H."/>
            <person name="Turgeon B."/>
            <person name="Goodwin S."/>
            <person name="Spatafora J."/>
            <person name="Crous P."/>
            <person name="Grigoriev I."/>
        </authorList>
    </citation>
    <scope>NUCLEOTIDE SEQUENCE</scope>
    <source>
        <strain evidence="3">CBS 675.92</strain>
    </source>
</reference>
<dbReference type="Gene3D" id="3.10.180.10">
    <property type="entry name" value="2,3-Dihydroxybiphenyl 1,2-Dioxygenase, domain 1"/>
    <property type="match status" value="1"/>
</dbReference>
<evidence type="ECO:0000256" key="1">
    <source>
        <dbReference type="SAM" id="MobiDB-lite"/>
    </source>
</evidence>
<evidence type="ECO:0000259" key="2">
    <source>
        <dbReference type="PROSITE" id="PS51819"/>
    </source>
</evidence>
<feature type="compositionally biased region" description="Polar residues" evidence="1">
    <location>
        <begin position="461"/>
        <end position="476"/>
    </location>
</feature>
<feature type="domain" description="VOC" evidence="2">
    <location>
        <begin position="2"/>
        <end position="119"/>
    </location>
</feature>
<feature type="region of interest" description="Disordered" evidence="1">
    <location>
        <begin position="313"/>
        <end position="389"/>
    </location>
</feature>
<feature type="region of interest" description="Disordered" evidence="1">
    <location>
        <begin position="150"/>
        <end position="205"/>
    </location>
</feature>
<dbReference type="OrthoDB" id="10249419at2759"/>
<sequence length="672" mass="71016">MPVSHIGVTVSHLPTSCSFFLSALQPLGYRYIGQQGNQIGLGIHDADFFLCQETPGVKAGAAHIAFTAASRTAVRDFYTAALTAGGRPNGAPASRSDEDGHFNAAILDLDGNSIEVVYKNGPDVRDDGTVIHHSRVITWQRTVSENIYDNRSVVSGRSMQPTSKPTTPPSVVSKAPSTAPSVASKAASTSEPVTASQGAPTTDAGDGAAKKIIGTLIGAAAGAAVVYAMVKSEQDSAKKEADFNVLKQAKNMVSQLTQTKEQSQPQLAIADPQPVHETQPSALHRNNGDTESQYSAPPRSVYAQRAIEPAPSNYHSATYSLAPPRSEAPRSEAPRQVEYAPAYSVAPSRTQVTSQRSRVASEAGGPKAVEYVPAQSVAPSTASHRSRSNVDNSIEYIPAASVAPSVSSASSHRSRTSSEYRRPKAIEYAPATSVASPRSHFSSHRSVTSPELSPGGEKARSTVSKAHSTAPSTLISSFVPDIERRSSEGSVVSKAKSHTSHRSSRSKHESRAPSPPPSKAPSKVASKAASFVGSILGRDAKSNKDDDDLIDDFEIDDFNDTDTVAPSDSISNAGSRRSHRSHRSSRHGSSADSSISKHSSSSKHSKSSRSHHSSSSSSKKSHRLPTIISEPSDASTVKPIKKEPSSSSSRAPSKVSTTVNRKDSVTQPSEYR</sequence>
<dbReference type="InterPro" id="IPR029068">
    <property type="entry name" value="Glyas_Bleomycin-R_OHBP_Dase"/>
</dbReference>
<feature type="compositionally biased region" description="Low complexity" evidence="1">
    <location>
        <begin position="401"/>
        <end position="411"/>
    </location>
</feature>
<dbReference type="SUPFAM" id="SSF54593">
    <property type="entry name" value="Glyoxalase/Bleomycin resistance protein/Dihydroxybiphenyl dioxygenase"/>
    <property type="match status" value="1"/>
</dbReference>
<organism evidence="3 4">
    <name type="scientific">Byssothecium circinans</name>
    <dbReference type="NCBI Taxonomy" id="147558"/>
    <lineage>
        <taxon>Eukaryota</taxon>
        <taxon>Fungi</taxon>
        <taxon>Dikarya</taxon>
        <taxon>Ascomycota</taxon>
        <taxon>Pezizomycotina</taxon>
        <taxon>Dothideomycetes</taxon>
        <taxon>Pleosporomycetidae</taxon>
        <taxon>Pleosporales</taxon>
        <taxon>Massarineae</taxon>
        <taxon>Massarinaceae</taxon>
        <taxon>Byssothecium</taxon>
    </lineage>
</organism>
<dbReference type="CDD" id="cd07262">
    <property type="entry name" value="VOC_like"/>
    <property type="match status" value="1"/>
</dbReference>
<keyword evidence="4" id="KW-1185">Reference proteome</keyword>
<name>A0A6A5TVX6_9PLEO</name>
<feature type="compositionally biased region" description="Acidic residues" evidence="1">
    <location>
        <begin position="545"/>
        <end position="560"/>
    </location>
</feature>
<feature type="compositionally biased region" description="Polar residues" evidence="1">
    <location>
        <begin position="175"/>
        <end position="197"/>
    </location>
</feature>
<feature type="compositionally biased region" description="Polar residues" evidence="1">
    <location>
        <begin position="347"/>
        <end position="358"/>
    </location>
</feature>
<feature type="compositionally biased region" description="Polar residues" evidence="1">
    <location>
        <begin position="433"/>
        <end position="451"/>
    </location>
</feature>
<dbReference type="AlphaFoldDB" id="A0A6A5TVX6"/>
<feature type="region of interest" description="Disordered" evidence="1">
    <location>
        <begin position="401"/>
        <end position="672"/>
    </location>
</feature>
<feature type="compositionally biased region" description="Low complexity" evidence="1">
    <location>
        <begin position="161"/>
        <end position="174"/>
    </location>
</feature>
<feature type="compositionally biased region" description="Low complexity" evidence="1">
    <location>
        <begin position="520"/>
        <end position="530"/>
    </location>
</feature>
<accession>A0A6A5TVX6</accession>
<feature type="compositionally biased region" description="Low complexity" evidence="1">
    <location>
        <begin position="587"/>
        <end position="599"/>
    </location>
</feature>
<dbReference type="EMBL" id="ML976991">
    <property type="protein sequence ID" value="KAF1956785.1"/>
    <property type="molecule type" value="Genomic_DNA"/>
</dbReference>
<feature type="compositionally biased region" description="Low complexity" evidence="1">
    <location>
        <begin position="645"/>
        <end position="656"/>
    </location>
</feature>
<gene>
    <name evidence="3" type="ORF">CC80DRAFT_65616</name>
</gene>
<evidence type="ECO:0000313" key="3">
    <source>
        <dbReference type="EMBL" id="KAF1956785.1"/>
    </source>
</evidence>
<proteinExistence type="predicted"/>
<feature type="compositionally biased region" description="Basic residues" evidence="1">
    <location>
        <begin position="495"/>
        <end position="505"/>
    </location>
</feature>
<dbReference type="InterPro" id="IPR037523">
    <property type="entry name" value="VOC_core"/>
</dbReference>
<dbReference type="Proteomes" id="UP000800035">
    <property type="component" value="Unassembled WGS sequence"/>
</dbReference>
<feature type="compositionally biased region" description="Polar residues" evidence="1">
    <location>
        <begin position="564"/>
        <end position="574"/>
    </location>
</feature>
<dbReference type="PANTHER" id="PTHR35006">
    <property type="entry name" value="GLYOXALASE FAMILY PROTEIN (AFU_ORTHOLOGUE AFUA_5G14830)"/>
    <property type="match status" value="1"/>
</dbReference>
<dbReference type="PANTHER" id="PTHR35006:SF3">
    <property type="entry name" value="GLYOXALASE FAMILY PROTEIN (AFU_ORTHOLOGUE AFUA_3G06020)"/>
    <property type="match status" value="1"/>
</dbReference>
<feature type="compositionally biased region" description="Basic residues" evidence="1">
    <location>
        <begin position="576"/>
        <end position="586"/>
    </location>
</feature>